<dbReference type="InterPro" id="IPR047124">
    <property type="entry name" value="HI_0220.2"/>
</dbReference>
<proteinExistence type="predicted"/>
<dbReference type="EMBL" id="CP118247">
    <property type="protein sequence ID" value="WDR05851.1"/>
    <property type="molecule type" value="Genomic_DNA"/>
</dbReference>
<dbReference type="SMART" id="SM00987">
    <property type="entry name" value="UreE_C"/>
    <property type="match status" value="1"/>
</dbReference>
<dbReference type="Pfam" id="PF03167">
    <property type="entry name" value="UDG"/>
    <property type="match status" value="1"/>
</dbReference>
<dbReference type="SMART" id="SM00986">
    <property type="entry name" value="UDG"/>
    <property type="match status" value="1"/>
</dbReference>
<evidence type="ECO:0000259" key="1">
    <source>
        <dbReference type="SMART" id="SM00986"/>
    </source>
</evidence>
<sequence length="197" mass="21926">MSGQLEKILGEARRCQICAHELPMGPRPIIQAGTGARILIVGQAPGRKVHLSGVPWDDQSGDRLREWMGIDKARFYDPDCIAILPMGFCYPGAVAGGGDRPPDKRCAPAWHQRIREELPNVELTLLVGGYAQKYYLEQPSGSLTDTVAAFEKFMPTTLPLPHPSWRVVGWMRRNGWFESKVLPALRERVAALVSDDH</sequence>
<gene>
    <name evidence="2" type="ORF">PSQ90_16700</name>
</gene>
<dbReference type="PANTHER" id="PTHR42160">
    <property type="entry name" value="URACIL-DNA GLYCOSYLASE SUPERFAMILY PROTEIN"/>
    <property type="match status" value="1"/>
</dbReference>
<organism evidence="2 3">
    <name type="scientific">Devosia rhodophyticola</name>
    <dbReference type="NCBI Taxonomy" id="3026423"/>
    <lineage>
        <taxon>Bacteria</taxon>
        <taxon>Pseudomonadati</taxon>
        <taxon>Pseudomonadota</taxon>
        <taxon>Alphaproteobacteria</taxon>
        <taxon>Hyphomicrobiales</taxon>
        <taxon>Devosiaceae</taxon>
        <taxon>Devosia</taxon>
    </lineage>
</organism>
<dbReference type="InterPro" id="IPR005122">
    <property type="entry name" value="Uracil-DNA_glycosylase-like"/>
</dbReference>
<dbReference type="InterPro" id="IPR036895">
    <property type="entry name" value="Uracil-DNA_glycosylase-like_sf"/>
</dbReference>
<dbReference type="PANTHER" id="PTHR42160:SF1">
    <property type="entry name" value="URACIL-DNA GLYCOSYLASE SUPERFAMILY PROTEIN"/>
    <property type="match status" value="1"/>
</dbReference>
<dbReference type="RefSeq" id="WP_282211369.1">
    <property type="nucleotide sequence ID" value="NZ_CP118247.1"/>
</dbReference>
<name>A0ABY7YX81_9HYPH</name>
<feature type="domain" description="Uracil-DNA glycosylase-like" evidence="1">
    <location>
        <begin position="29"/>
        <end position="186"/>
    </location>
</feature>
<reference evidence="2 3" key="1">
    <citation type="submission" date="2023-02" db="EMBL/GenBank/DDBJ databases">
        <title>Devosia chondri sp. nov., isolated from the phycosphere of marine algae.</title>
        <authorList>
            <person name="Kim J.M."/>
            <person name="Lee J.K."/>
            <person name="Choi B.J."/>
            <person name="Bayburt H."/>
            <person name="Jeon C.O."/>
        </authorList>
    </citation>
    <scope>NUCLEOTIDE SEQUENCE [LARGE SCALE GENOMIC DNA]</scope>
    <source>
        <strain evidence="2 3">G2-5</strain>
    </source>
</reference>
<accession>A0ABY7YX81</accession>
<dbReference type="Gene3D" id="3.40.470.10">
    <property type="entry name" value="Uracil-DNA glycosylase-like domain"/>
    <property type="match status" value="1"/>
</dbReference>
<dbReference type="Proteomes" id="UP001222118">
    <property type="component" value="Chromosome"/>
</dbReference>
<dbReference type="SUPFAM" id="SSF52141">
    <property type="entry name" value="Uracil-DNA glycosylase-like"/>
    <property type="match status" value="1"/>
</dbReference>
<evidence type="ECO:0000313" key="3">
    <source>
        <dbReference type="Proteomes" id="UP001222118"/>
    </source>
</evidence>
<keyword evidence="3" id="KW-1185">Reference proteome</keyword>
<dbReference type="CDD" id="cd10033">
    <property type="entry name" value="UDG_like"/>
    <property type="match status" value="1"/>
</dbReference>
<evidence type="ECO:0000313" key="2">
    <source>
        <dbReference type="EMBL" id="WDR05851.1"/>
    </source>
</evidence>
<protein>
    <submittedName>
        <fullName evidence="2">Uracil-DNA glycosylase family protein</fullName>
    </submittedName>
</protein>